<dbReference type="AlphaFoldDB" id="Q07UY4"/>
<protein>
    <submittedName>
        <fullName evidence="2">Uncharacterized protein</fullName>
    </submittedName>
</protein>
<dbReference type="HOGENOM" id="CLU_2424956_0_0_5"/>
<dbReference type="OrthoDB" id="1357032at28211"/>
<evidence type="ECO:0000313" key="2">
    <source>
        <dbReference type="EMBL" id="ABJ04250.1"/>
    </source>
</evidence>
<dbReference type="EMBL" id="CP000463">
    <property type="protein sequence ID" value="ABJ04250.1"/>
    <property type="molecule type" value="Genomic_DNA"/>
</dbReference>
<proteinExistence type="predicted"/>
<name>Q07UY4_RHOP5</name>
<evidence type="ECO:0000256" key="1">
    <source>
        <dbReference type="SAM" id="Coils"/>
    </source>
</evidence>
<gene>
    <name evidence="2" type="ordered locus">RPE_0291</name>
</gene>
<dbReference type="KEGG" id="rpe:RPE_0291"/>
<organism evidence="2">
    <name type="scientific">Rhodopseudomonas palustris (strain BisA53)</name>
    <dbReference type="NCBI Taxonomy" id="316055"/>
    <lineage>
        <taxon>Bacteria</taxon>
        <taxon>Pseudomonadati</taxon>
        <taxon>Pseudomonadota</taxon>
        <taxon>Alphaproteobacteria</taxon>
        <taxon>Hyphomicrobiales</taxon>
        <taxon>Nitrobacteraceae</taxon>
        <taxon>Rhodopseudomonas</taxon>
    </lineage>
</organism>
<dbReference type="Gene3D" id="1.20.1480.30">
    <property type="entry name" value="Designed four-helix bundle protein"/>
    <property type="match status" value="1"/>
</dbReference>
<feature type="coiled-coil region" evidence="1">
    <location>
        <begin position="7"/>
        <end position="34"/>
    </location>
</feature>
<keyword evidence="1" id="KW-0175">Coiled coil</keyword>
<sequence>MADDVDLRFLGEQIKRLQGDVRQVKTDMAQMRADYTKVDSDVVALSASLVRMAGQLEAFRESVDDRFDQQVELLKASFRSLSEDIQSLKKN</sequence>
<accession>Q07UY4</accession>
<dbReference type="STRING" id="316055.RPE_0291"/>
<reference evidence="2" key="1">
    <citation type="submission" date="2006-09" db="EMBL/GenBank/DDBJ databases">
        <title>Complete sequence of Rhodopseudomonas palustris BisA53.</title>
        <authorList>
            <consortium name="US DOE Joint Genome Institute"/>
            <person name="Copeland A."/>
            <person name="Lucas S."/>
            <person name="Lapidus A."/>
            <person name="Barry K."/>
            <person name="Detter J.C."/>
            <person name="Glavina del Rio T."/>
            <person name="Hammon N."/>
            <person name="Israni S."/>
            <person name="Dalin E."/>
            <person name="Tice H."/>
            <person name="Pitluck S."/>
            <person name="Chain P."/>
            <person name="Malfatti S."/>
            <person name="Shin M."/>
            <person name="Vergez L."/>
            <person name="Schmutz J."/>
            <person name="Larimer F."/>
            <person name="Land M."/>
            <person name="Hauser L."/>
            <person name="Pelletier D.A."/>
            <person name="Kyrpides N."/>
            <person name="Kim E."/>
            <person name="Harwood C.S."/>
            <person name="Oda Y."/>
            <person name="Richardson P."/>
        </authorList>
    </citation>
    <scope>NUCLEOTIDE SEQUENCE [LARGE SCALE GENOMIC DNA]</scope>
    <source>
        <strain evidence="2">BisA53</strain>
    </source>
</reference>